<feature type="domain" description="TubC N-terminal docking" evidence="5">
    <location>
        <begin position="3"/>
        <end position="51"/>
    </location>
</feature>
<dbReference type="SUPFAM" id="SSF52777">
    <property type="entry name" value="CoA-dependent acyltransferases"/>
    <property type="match status" value="2"/>
</dbReference>
<dbReference type="InterPro" id="IPR000873">
    <property type="entry name" value="AMP-dep_synth/lig_dom"/>
</dbReference>
<feature type="domain" description="Condensation" evidence="4">
    <location>
        <begin position="66"/>
        <end position="507"/>
    </location>
</feature>
<dbReference type="PRINTS" id="PR00154">
    <property type="entry name" value="AMPBINDING"/>
</dbReference>
<dbReference type="FunFam" id="3.40.50.980:FF:000001">
    <property type="entry name" value="Non-ribosomal peptide synthetase"/>
    <property type="match status" value="1"/>
</dbReference>
<evidence type="ECO:0000259" key="4">
    <source>
        <dbReference type="Pfam" id="PF00668"/>
    </source>
</evidence>
<dbReference type="NCBIfam" id="TIGR01733">
    <property type="entry name" value="AA-adenyl-dom"/>
    <property type="match status" value="1"/>
</dbReference>
<dbReference type="GO" id="GO:0044550">
    <property type="term" value="P:secondary metabolite biosynthetic process"/>
    <property type="evidence" value="ECO:0007669"/>
    <property type="project" value="TreeGrafter"/>
</dbReference>
<feature type="non-terminal residue" evidence="6">
    <location>
        <position position="895"/>
    </location>
</feature>
<sequence>MNQLLEKLNSLDIKIGLKGENLDIQAPKGVITTEILEEIRGKKVELINFLKDFNVKPIITKVAENEFYPLSSTQKRMWLLHQMNPDNVAYHIPMVFEIEGSFSLDKLQKALQFLLKRHESLRTKFSIDSQGNPVQVIQHYTDDLFNLITKDSEKPEEIQKSIEEIINTPFDLSKDLLFKANVFKESDDKHILLIIMHHIISDGWSLEVFAKDFFAIYNNKNSHHLDGLSIQYKDYAVWQQNRIGSNGLKEDKEYWLAVFSEEIPVLQLPSFKPRPKVKNGNGSTILTQFSSSSLSKFQKVCQDNHATLFMGLKTLVDVLLFKYTNQKDIIIGTPIANRELQELENQIGFYANTLALRTKVEKNQSFLSLLQSNKTQLLEAYKHQEYPFDELVSNLKFPYDSSRNPLFDVMISLQEKSDSGVIALENTTIKKIIPQDETSKFDLTFSFHQEDDKLNLELNYDSDIYEEFFIKNLIAHFSNILEKVAKNTDQLISEIEITTDEERHQLVYDFNDTKVDYPKDKTIVELFEEQVLKTPDNVAVVFENVELTYQELNEQANQLGAYLRENYQIQPDDLIAIKLERSEKMIVAILGILKSGAAYVPIDPAYPQDRIDYIEQDTQAKVTITEEFLTEFNNVKNNYDNSNLEIISKPDSLAYVIYTSGTTGQPKGVMIENRSAVELINWSKQEFDNTQFNVVYSATSYCFDLSIYEMFYSLSIGKKVRILKNGLSIKDYVNTEESILINTVPSVVNKLLTDKISLEGVSILNMAGEPIPVDLTNKLPLFKLSVYNLYGPSEDTTYSTYYKVVDRDYVTLPIGRPISNTQVYILDQDKKVVPIGVIGKLYVAGSGLSRGYLNKPELTAEKFVDNPFEEGTKMYDTGDLARWLPDGNIEFLGRA</sequence>
<dbReference type="PANTHER" id="PTHR45527:SF1">
    <property type="entry name" value="FATTY ACID SYNTHASE"/>
    <property type="match status" value="1"/>
</dbReference>
<evidence type="ECO:0000313" key="7">
    <source>
        <dbReference type="Proteomes" id="UP000198034"/>
    </source>
</evidence>
<dbReference type="GO" id="GO:0003824">
    <property type="term" value="F:catalytic activity"/>
    <property type="evidence" value="ECO:0007669"/>
    <property type="project" value="InterPro"/>
</dbReference>
<dbReference type="Pfam" id="PF00501">
    <property type="entry name" value="AMP-binding"/>
    <property type="match status" value="1"/>
</dbReference>
<dbReference type="Gene3D" id="3.40.50.980">
    <property type="match status" value="2"/>
</dbReference>
<dbReference type="Gene3D" id="3.30.559.10">
    <property type="entry name" value="Chloramphenicol acetyltransferase-like domain"/>
    <property type="match status" value="1"/>
</dbReference>
<dbReference type="PROSITE" id="PS00455">
    <property type="entry name" value="AMP_BINDING"/>
    <property type="match status" value="1"/>
</dbReference>
<evidence type="ECO:0000313" key="6">
    <source>
        <dbReference type="EMBL" id="OWP74329.1"/>
    </source>
</evidence>
<dbReference type="Gene3D" id="3.30.559.30">
    <property type="entry name" value="Nonribosomal peptide synthetase, condensation domain"/>
    <property type="match status" value="1"/>
</dbReference>
<evidence type="ECO:0008006" key="8">
    <source>
        <dbReference type="Google" id="ProtNLM"/>
    </source>
</evidence>
<evidence type="ECO:0000259" key="5">
    <source>
        <dbReference type="Pfam" id="PF18563"/>
    </source>
</evidence>
<dbReference type="EMBL" id="MTCY01000076">
    <property type="protein sequence ID" value="OWP74329.1"/>
    <property type="molecule type" value="Genomic_DNA"/>
</dbReference>
<proteinExistence type="predicted"/>
<dbReference type="FunFam" id="2.30.38.10:FF:000001">
    <property type="entry name" value="Non-ribosomal peptide synthetase PvdI"/>
    <property type="match status" value="1"/>
</dbReference>
<dbReference type="Gene3D" id="2.30.38.10">
    <property type="entry name" value="Luciferase, Domain 3"/>
    <property type="match status" value="1"/>
</dbReference>
<dbReference type="GO" id="GO:0005829">
    <property type="term" value="C:cytosol"/>
    <property type="evidence" value="ECO:0007669"/>
    <property type="project" value="TreeGrafter"/>
</dbReference>
<dbReference type="InterPro" id="IPR010071">
    <property type="entry name" value="AA_adenyl_dom"/>
</dbReference>
<dbReference type="InterPro" id="IPR001242">
    <property type="entry name" value="Condensation_dom"/>
</dbReference>
<evidence type="ECO:0000256" key="1">
    <source>
        <dbReference type="ARBA" id="ARBA00022450"/>
    </source>
</evidence>
<name>A0A246G7B6_9FLAO</name>
<evidence type="ECO:0000259" key="3">
    <source>
        <dbReference type="Pfam" id="PF00501"/>
    </source>
</evidence>
<dbReference type="Proteomes" id="UP000198034">
    <property type="component" value="Unassembled WGS sequence"/>
</dbReference>
<keyword evidence="1" id="KW-0596">Phosphopantetheine</keyword>
<dbReference type="CDD" id="cd19531">
    <property type="entry name" value="LCL_NRPS-like"/>
    <property type="match status" value="1"/>
</dbReference>
<dbReference type="Pfam" id="PF00668">
    <property type="entry name" value="Condensation"/>
    <property type="match status" value="1"/>
</dbReference>
<dbReference type="InterPro" id="IPR020845">
    <property type="entry name" value="AMP-binding_CS"/>
</dbReference>
<gene>
    <name evidence="6" type="ORF">BWK62_14580</name>
</gene>
<dbReference type="PANTHER" id="PTHR45527">
    <property type="entry name" value="NONRIBOSOMAL PEPTIDE SYNTHETASE"/>
    <property type="match status" value="1"/>
</dbReference>
<comment type="caution">
    <text evidence="6">The sequence shown here is derived from an EMBL/GenBank/DDBJ whole genome shotgun (WGS) entry which is preliminary data.</text>
</comment>
<dbReference type="GO" id="GO:0031177">
    <property type="term" value="F:phosphopantetheine binding"/>
    <property type="evidence" value="ECO:0007669"/>
    <property type="project" value="TreeGrafter"/>
</dbReference>
<evidence type="ECO:0000256" key="2">
    <source>
        <dbReference type="ARBA" id="ARBA00022553"/>
    </source>
</evidence>
<accession>A0A246G7B6</accession>
<reference evidence="6 7" key="1">
    <citation type="journal article" date="2017" name="Infect. Genet. Evol.">
        <title>Comparative genome analysis of fish pathogen Flavobacterium columnare reveals extensive sequence diversity within the species.</title>
        <authorList>
            <person name="Kayansamruaj P."/>
            <person name="Dong H.T."/>
            <person name="Hirono I."/>
            <person name="Kondo H."/>
            <person name="Senapin S."/>
            <person name="Rodkhum C."/>
        </authorList>
    </citation>
    <scope>NUCLEOTIDE SEQUENCE [LARGE SCALE GENOMIC DNA]</scope>
    <source>
        <strain evidence="6 7">1214</strain>
    </source>
</reference>
<dbReference type="GO" id="GO:0043041">
    <property type="term" value="P:amino acid activation for nonribosomal peptide biosynthetic process"/>
    <property type="evidence" value="ECO:0007669"/>
    <property type="project" value="TreeGrafter"/>
</dbReference>
<dbReference type="SUPFAM" id="SSF56801">
    <property type="entry name" value="Acetyl-CoA synthetase-like"/>
    <property type="match status" value="1"/>
</dbReference>
<dbReference type="InterPro" id="IPR023213">
    <property type="entry name" value="CAT-like_dom_sf"/>
</dbReference>
<protein>
    <recommendedName>
        <fullName evidence="8">Amino acid adenylation domain-containing protein</fullName>
    </recommendedName>
</protein>
<dbReference type="AlphaFoldDB" id="A0A246G7B6"/>
<dbReference type="Pfam" id="PF18563">
    <property type="entry name" value="TubC_N"/>
    <property type="match status" value="1"/>
</dbReference>
<dbReference type="Gene3D" id="1.10.10.1830">
    <property type="entry name" value="Non-ribosomal peptide synthase, adenylation domain"/>
    <property type="match status" value="1"/>
</dbReference>
<feature type="domain" description="AMP-dependent synthetase/ligase" evidence="3">
    <location>
        <begin position="527"/>
        <end position="853"/>
    </location>
</feature>
<keyword evidence="2" id="KW-0597">Phosphoprotein</keyword>
<dbReference type="InterPro" id="IPR020459">
    <property type="entry name" value="AMP-binding"/>
</dbReference>
<organism evidence="6 7">
    <name type="scientific">Flavobacterium columnare</name>
    <dbReference type="NCBI Taxonomy" id="996"/>
    <lineage>
        <taxon>Bacteria</taxon>
        <taxon>Pseudomonadati</taxon>
        <taxon>Bacteroidota</taxon>
        <taxon>Flavobacteriia</taxon>
        <taxon>Flavobacteriales</taxon>
        <taxon>Flavobacteriaceae</taxon>
        <taxon>Flavobacterium</taxon>
    </lineage>
</organism>
<dbReference type="InterPro" id="IPR041464">
    <property type="entry name" value="TubC_N"/>
</dbReference>
<dbReference type="InterPro" id="IPR044894">
    <property type="entry name" value="TubC_N_sf"/>
</dbReference>